<evidence type="ECO:0000313" key="2">
    <source>
        <dbReference type="EMBL" id="KAK1421793.1"/>
    </source>
</evidence>
<dbReference type="Proteomes" id="UP001229421">
    <property type="component" value="Unassembled WGS sequence"/>
</dbReference>
<gene>
    <name evidence="2" type="ORF">QVD17_24425</name>
</gene>
<keyword evidence="3" id="KW-1185">Reference proteome</keyword>
<accession>A0AAD8KHU9</accession>
<comment type="caution">
    <text evidence="2">The sequence shown here is derived from an EMBL/GenBank/DDBJ whole genome shotgun (WGS) entry which is preliminary data.</text>
</comment>
<name>A0AAD8KHU9_TARER</name>
<reference evidence="2" key="1">
    <citation type="journal article" date="2023" name="bioRxiv">
        <title>Improved chromosome-level genome assembly for marigold (Tagetes erecta).</title>
        <authorList>
            <person name="Jiang F."/>
            <person name="Yuan L."/>
            <person name="Wang S."/>
            <person name="Wang H."/>
            <person name="Xu D."/>
            <person name="Wang A."/>
            <person name="Fan W."/>
        </authorList>
    </citation>
    <scope>NUCLEOTIDE SEQUENCE</scope>
    <source>
        <strain evidence="2">WSJ</strain>
        <tissue evidence="2">Leaf</tissue>
    </source>
</reference>
<feature type="compositionally biased region" description="Acidic residues" evidence="1">
    <location>
        <begin position="86"/>
        <end position="97"/>
    </location>
</feature>
<protein>
    <submittedName>
        <fullName evidence="2">Uncharacterized protein</fullName>
    </submittedName>
</protein>
<proteinExistence type="predicted"/>
<feature type="region of interest" description="Disordered" evidence="1">
    <location>
        <begin position="74"/>
        <end position="97"/>
    </location>
</feature>
<evidence type="ECO:0000313" key="3">
    <source>
        <dbReference type="Proteomes" id="UP001229421"/>
    </source>
</evidence>
<sequence>MRSNYFTNNYSNIYGSEFHLGFMLKAQISINISSSYSIGLFLCINLPSEVALRSAPRSYMQTVDDSCIRSFDEDYGEADLNGSGGDDNEDEEEDGGG</sequence>
<organism evidence="2 3">
    <name type="scientific">Tagetes erecta</name>
    <name type="common">African marigold</name>
    <dbReference type="NCBI Taxonomy" id="13708"/>
    <lineage>
        <taxon>Eukaryota</taxon>
        <taxon>Viridiplantae</taxon>
        <taxon>Streptophyta</taxon>
        <taxon>Embryophyta</taxon>
        <taxon>Tracheophyta</taxon>
        <taxon>Spermatophyta</taxon>
        <taxon>Magnoliopsida</taxon>
        <taxon>eudicotyledons</taxon>
        <taxon>Gunneridae</taxon>
        <taxon>Pentapetalae</taxon>
        <taxon>asterids</taxon>
        <taxon>campanulids</taxon>
        <taxon>Asterales</taxon>
        <taxon>Asteraceae</taxon>
        <taxon>Asteroideae</taxon>
        <taxon>Heliantheae alliance</taxon>
        <taxon>Tageteae</taxon>
        <taxon>Tagetes</taxon>
    </lineage>
</organism>
<evidence type="ECO:0000256" key="1">
    <source>
        <dbReference type="SAM" id="MobiDB-lite"/>
    </source>
</evidence>
<dbReference type="EMBL" id="JAUHHV010000006">
    <property type="protein sequence ID" value="KAK1421793.1"/>
    <property type="molecule type" value="Genomic_DNA"/>
</dbReference>
<dbReference type="AlphaFoldDB" id="A0AAD8KHU9"/>